<gene>
    <name evidence="8" type="ORF">ADN00_05330</name>
</gene>
<evidence type="ECO:0000259" key="6">
    <source>
        <dbReference type="PROSITE" id="PS50111"/>
    </source>
</evidence>
<dbReference type="GO" id="GO:0007165">
    <property type="term" value="P:signal transduction"/>
    <property type="evidence" value="ECO:0007669"/>
    <property type="project" value="UniProtKB-KW"/>
</dbReference>
<evidence type="ECO:0000256" key="1">
    <source>
        <dbReference type="ARBA" id="ARBA00023224"/>
    </source>
</evidence>
<sequence length="674" mass="71731">MKWINNLRTGAKLLGTFILLAAISGVVGLFGISYIGIIDDADTRLYQNYTVPIMQLDKMGIAFQRIRVNMRDAILVDDAAANQSNYDTIDELSALMDTVGAEYEALIETDEMQELFNEYEAAKQAFDPYLQQMIALDKEGKSDEALEILLGDAYESARTTQDTLDAMMNLKVELADQIEDENNALAKQATTIMIIIISIAVLLAVGLGVLISRSITVPLGLVVTFISKLAKGDLMRDTSEAEKDKVRTRKDEIGDVGKALNEIVIYLQETGEAAATIAANDLTVSVTPKSEKDELRHAFVRMINSLRTSLEDVSDNANSLGVASSQLASAADQAGQATSQIASTVQQVAKGTQDQTLAVTSTATSTEQMTRAIDGVARGAQEQSNAASKASEITSQLTLAIQQVAGNSAEVMKGSEMAAEAARNGVRTVEQTLQGMQNIQTKVSLSGEKVQEMGRRSEQIGTIVEAIEDIASQTNLLALNAAIEAARAGEHGKGFAVVADEVRKLAEKSTHATKEIGDLVRSIQKSVSEAVDAMNESSKEVVAGVANANHAGDALSEILNAAEAVYQQAQLASEASQRMDNAAGDLVTAVDTVSAVIEENTAATEQMSANANEVSLAIENIASVSEQNSAAIEEVSASAEEMSAQVEEVTASAQSLAEMARALQQVVNQFKLNH</sequence>
<keyword evidence="9" id="KW-1185">Reference proteome</keyword>
<reference evidence="8 9" key="1">
    <citation type="submission" date="2015-07" db="EMBL/GenBank/DDBJ databases">
        <title>Genome sequence of Ornatilinea apprima DSM 23815.</title>
        <authorList>
            <person name="Hemp J."/>
            <person name="Ward L.M."/>
            <person name="Pace L.A."/>
            <person name="Fischer W.W."/>
        </authorList>
    </citation>
    <scope>NUCLEOTIDE SEQUENCE [LARGE SCALE GENOMIC DNA]</scope>
    <source>
        <strain evidence="8 9">P3M-1</strain>
    </source>
</reference>
<dbReference type="SUPFAM" id="SSF58104">
    <property type="entry name" value="Methyl-accepting chemotaxis protein (MCP) signaling domain"/>
    <property type="match status" value="2"/>
</dbReference>
<name>A0A0P6Y023_9CHLR</name>
<dbReference type="PROSITE" id="PS50111">
    <property type="entry name" value="CHEMOTAXIS_TRANSDUC_2"/>
    <property type="match status" value="1"/>
</dbReference>
<feature type="domain" description="Methyl-accepting transducer" evidence="6">
    <location>
        <begin position="358"/>
        <end position="615"/>
    </location>
</feature>
<feature type="transmembrane region" description="Helical" evidence="5">
    <location>
        <begin position="192"/>
        <end position="211"/>
    </location>
</feature>
<evidence type="ECO:0000256" key="4">
    <source>
        <dbReference type="SAM" id="Coils"/>
    </source>
</evidence>
<evidence type="ECO:0000256" key="5">
    <source>
        <dbReference type="SAM" id="Phobius"/>
    </source>
</evidence>
<dbReference type="Gene3D" id="1.10.287.950">
    <property type="entry name" value="Methyl-accepting chemotaxis protein"/>
    <property type="match status" value="1"/>
</dbReference>
<proteinExistence type="inferred from homology"/>
<dbReference type="InterPro" id="IPR004089">
    <property type="entry name" value="MCPsignal_dom"/>
</dbReference>
<dbReference type="AlphaFoldDB" id="A0A0P6Y023"/>
<dbReference type="GO" id="GO:0016020">
    <property type="term" value="C:membrane"/>
    <property type="evidence" value="ECO:0007669"/>
    <property type="project" value="InterPro"/>
</dbReference>
<feature type="domain" description="HAMP" evidence="7">
    <location>
        <begin position="261"/>
        <end position="311"/>
    </location>
</feature>
<evidence type="ECO:0000259" key="7">
    <source>
        <dbReference type="PROSITE" id="PS50885"/>
    </source>
</evidence>
<dbReference type="RefSeq" id="WP_075061938.1">
    <property type="nucleotide sequence ID" value="NZ_LGCL01000016.1"/>
</dbReference>
<dbReference type="Pfam" id="PF00672">
    <property type="entry name" value="HAMP"/>
    <property type="match status" value="1"/>
</dbReference>
<dbReference type="PANTHER" id="PTHR32089">
    <property type="entry name" value="METHYL-ACCEPTING CHEMOTAXIS PROTEIN MCPB"/>
    <property type="match status" value="1"/>
</dbReference>
<dbReference type="PANTHER" id="PTHR32089:SF112">
    <property type="entry name" value="LYSOZYME-LIKE PROTEIN-RELATED"/>
    <property type="match status" value="1"/>
</dbReference>
<keyword evidence="5" id="KW-1133">Transmembrane helix</keyword>
<dbReference type="InterPro" id="IPR047347">
    <property type="entry name" value="YvaQ-like_sensor"/>
</dbReference>
<dbReference type="Pfam" id="PF12729">
    <property type="entry name" value="4HB_MCP_1"/>
    <property type="match status" value="1"/>
</dbReference>
<evidence type="ECO:0000256" key="2">
    <source>
        <dbReference type="ARBA" id="ARBA00029447"/>
    </source>
</evidence>
<evidence type="ECO:0000256" key="3">
    <source>
        <dbReference type="PROSITE-ProRule" id="PRU00284"/>
    </source>
</evidence>
<feature type="transmembrane region" description="Helical" evidence="5">
    <location>
        <begin position="13"/>
        <end position="37"/>
    </location>
</feature>
<dbReference type="SMART" id="SM00283">
    <property type="entry name" value="MA"/>
    <property type="match status" value="1"/>
</dbReference>
<dbReference type="Pfam" id="PF00015">
    <property type="entry name" value="MCPsignal"/>
    <property type="match status" value="1"/>
</dbReference>
<organism evidence="8 9">
    <name type="scientific">Ornatilinea apprima</name>
    <dbReference type="NCBI Taxonomy" id="1134406"/>
    <lineage>
        <taxon>Bacteria</taxon>
        <taxon>Bacillati</taxon>
        <taxon>Chloroflexota</taxon>
        <taxon>Anaerolineae</taxon>
        <taxon>Anaerolineales</taxon>
        <taxon>Anaerolineaceae</taxon>
        <taxon>Ornatilinea</taxon>
    </lineage>
</organism>
<dbReference type="InterPro" id="IPR024478">
    <property type="entry name" value="HlyB_4HB_MCP"/>
</dbReference>
<evidence type="ECO:0008006" key="10">
    <source>
        <dbReference type="Google" id="ProtNLM"/>
    </source>
</evidence>
<dbReference type="OrthoDB" id="153078at2"/>
<comment type="caution">
    <text evidence="8">The sequence shown here is derived from an EMBL/GenBank/DDBJ whole genome shotgun (WGS) entry which is preliminary data.</text>
</comment>
<keyword evidence="4" id="KW-0175">Coiled coil</keyword>
<keyword evidence="5" id="KW-0812">Transmembrane</keyword>
<comment type="similarity">
    <text evidence="2">Belongs to the methyl-accepting chemotaxis (MCP) protein family.</text>
</comment>
<feature type="coiled-coil region" evidence="4">
    <location>
        <begin position="632"/>
        <end position="659"/>
    </location>
</feature>
<dbReference type="InterPro" id="IPR003660">
    <property type="entry name" value="HAMP_dom"/>
</dbReference>
<evidence type="ECO:0000313" key="8">
    <source>
        <dbReference type="EMBL" id="KPL78676.1"/>
    </source>
</evidence>
<dbReference type="Proteomes" id="UP000050417">
    <property type="component" value="Unassembled WGS sequence"/>
</dbReference>
<dbReference type="PROSITE" id="PS50885">
    <property type="entry name" value="HAMP"/>
    <property type="match status" value="1"/>
</dbReference>
<dbReference type="CDD" id="cd19411">
    <property type="entry name" value="MCP2201-like_sensor"/>
    <property type="match status" value="1"/>
</dbReference>
<dbReference type="STRING" id="1134406.ADN00_05330"/>
<dbReference type="Gene3D" id="6.10.340.10">
    <property type="match status" value="1"/>
</dbReference>
<keyword evidence="1 3" id="KW-0807">Transducer</keyword>
<protein>
    <recommendedName>
        <fullName evidence="10">Chemotaxis protein</fullName>
    </recommendedName>
</protein>
<keyword evidence="5" id="KW-0472">Membrane</keyword>
<evidence type="ECO:0000313" key="9">
    <source>
        <dbReference type="Proteomes" id="UP000050417"/>
    </source>
</evidence>
<dbReference type="EMBL" id="LGCL01000016">
    <property type="protein sequence ID" value="KPL78676.1"/>
    <property type="molecule type" value="Genomic_DNA"/>
</dbReference>
<accession>A0A0P6Y023</accession>
<dbReference type="CDD" id="cd11386">
    <property type="entry name" value="MCP_signal"/>
    <property type="match status" value="1"/>
</dbReference>